<feature type="transmembrane region" description="Helical" evidence="1">
    <location>
        <begin position="20"/>
        <end position="38"/>
    </location>
</feature>
<sequence length="116" mass="12066">MANINESPTDKDLPNGAGAAAILAAGIGCAALGILALLGDAFSTIKNLLNFYNPTGPLSGVTTVAIVVWLASWFILARKWDGRDVALNRVGVIAFILLALGLFLTFPPGMDLLQGK</sequence>
<dbReference type="EMBL" id="SMAJ01000002">
    <property type="protein sequence ID" value="TCT10122.1"/>
    <property type="molecule type" value="Genomic_DNA"/>
</dbReference>
<feature type="transmembrane region" description="Helical" evidence="1">
    <location>
        <begin position="86"/>
        <end position="106"/>
    </location>
</feature>
<dbReference type="Proteomes" id="UP000295525">
    <property type="component" value="Unassembled WGS sequence"/>
</dbReference>
<reference evidence="2 3" key="1">
    <citation type="submission" date="2019-03" db="EMBL/GenBank/DDBJ databases">
        <title>Genomic Encyclopedia of Type Strains, Phase IV (KMG-IV): sequencing the most valuable type-strain genomes for metagenomic binning, comparative biology and taxonomic classification.</title>
        <authorList>
            <person name="Goeker M."/>
        </authorList>
    </citation>
    <scope>NUCLEOTIDE SEQUENCE [LARGE SCALE GENOMIC DNA]</scope>
    <source>
        <strain evidence="2 3">DSM 24591</strain>
    </source>
</reference>
<organism evidence="2 3">
    <name type="scientific">Paralcaligenes ureilyticus</name>
    <dbReference type="NCBI Taxonomy" id="627131"/>
    <lineage>
        <taxon>Bacteria</taxon>
        <taxon>Pseudomonadati</taxon>
        <taxon>Pseudomonadota</taxon>
        <taxon>Betaproteobacteria</taxon>
        <taxon>Burkholderiales</taxon>
        <taxon>Alcaligenaceae</taxon>
        <taxon>Paralcaligenes</taxon>
    </lineage>
</organism>
<evidence type="ECO:0000256" key="1">
    <source>
        <dbReference type="SAM" id="Phobius"/>
    </source>
</evidence>
<evidence type="ECO:0000313" key="2">
    <source>
        <dbReference type="EMBL" id="TCT10122.1"/>
    </source>
</evidence>
<feature type="transmembrane region" description="Helical" evidence="1">
    <location>
        <begin position="58"/>
        <end position="77"/>
    </location>
</feature>
<keyword evidence="1" id="KW-1133">Transmembrane helix</keyword>
<accession>A0A4R3MAG1</accession>
<evidence type="ECO:0000313" key="3">
    <source>
        <dbReference type="Proteomes" id="UP000295525"/>
    </source>
</evidence>
<dbReference type="RefSeq" id="WP_132579744.1">
    <property type="nucleotide sequence ID" value="NZ_SMAJ01000002.1"/>
</dbReference>
<keyword evidence="3" id="KW-1185">Reference proteome</keyword>
<keyword evidence="1" id="KW-0812">Transmembrane</keyword>
<proteinExistence type="predicted"/>
<dbReference type="OrthoDB" id="9031558at2"/>
<dbReference type="AlphaFoldDB" id="A0A4R3MAG1"/>
<keyword evidence="1" id="KW-0472">Membrane</keyword>
<gene>
    <name evidence="2" type="ORF">EDC26_10278</name>
</gene>
<name>A0A4R3MAG1_9BURK</name>
<protein>
    <submittedName>
        <fullName evidence="2">Uncharacterized protein</fullName>
    </submittedName>
</protein>
<comment type="caution">
    <text evidence="2">The sequence shown here is derived from an EMBL/GenBank/DDBJ whole genome shotgun (WGS) entry which is preliminary data.</text>
</comment>